<feature type="region of interest" description="Disordered" evidence="2">
    <location>
        <begin position="448"/>
        <end position="469"/>
    </location>
</feature>
<evidence type="ECO:0000259" key="3">
    <source>
        <dbReference type="PROSITE" id="PS50110"/>
    </source>
</evidence>
<dbReference type="Pfam" id="PF00072">
    <property type="entry name" value="Response_reg"/>
    <property type="match status" value="1"/>
</dbReference>
<dbReference type="InterPro" id="IPR052340">
    <property type="entry name" value="RNase_Y/CdgJ"/>
</dbReference>
<evidence type="ECO:0000313" key="5">
    <source>
        <dbReference type="EMBL" id="QDV57468.1"/>
    </source>
</evidence>
<feature type="domain" description="HDOD" evidence="4">
    <location>
        <begin position="186"/>
        <end position="382"/>
    </location>
</feature>
<keyword evidence="1" id="KW-0597">Phosphoprotein</keyword>
<dbReference type="PANTHER" id="PTHR33525:SF3">
    <property type="entry name" value="RIBONUCLEASE Y"/>
    <property type="match status" value="1"/>
</dbReference>
<reference evidence="5 6" key="1">
    <citation type="submission" date="2019-02" db="EMBL/GenBank/DDBJ databases">
        <title>Deep-cultivation of Planctomycetes and their phenomic and genomic characterization uncovers novel biology.</title>
        <authorList>
            <person name="Wiegand S."/>
            <person name="Jogler M."/>
            <person name="Boedeker C."/>
            <person name="Pinto D."/>
            <person name="Vollmers J."/>
            <person name="Rivas-Marin E."/>
            <person name="Kohn T."/>
            <person name="Peeters S.H."/>
            <person name="Heuer A."/>
            <person name="Rast P."/>
            <person name="Oberbeckmann S."/>
            <person name="Bunk B."/>
            <person name="Jeske O."/>
            <person name="Meyerdierks A."/>
            <person name="Storesund J.E."/>
            <person name="Kallscheuer N."/>
            <person name="Luecker S."/>
            <person name="Lage O.M."/>
            <person name="Pohl T."/>
            <person name="Merkel B.J."/>
            <person name="Hornburger P."/>
            <person name="Mueller R.-W."/>
            <person name="Bruemmer F."/>
            <person name="Labrenz M."/>
            <person name="Spormann A.M."/>
            <person name="Op den Camp H."/>
            <person name="Overmann J."/>
            <person name="Amann R."/>
            <person name="Jetten M.S.M."/>
            <person name="Mascher T."/>
            <person name="Medema M.H."/>
            <person name="Devos D.P."/>
            <person name="Kaster A.-K."/>
            <person name="Ovreas L."/>
            <person name="Rohde M."/>
            <person name="Galperin M.Y."/>
            <person name="Jogler C."/>
        </authorList>
    </citation>
    <scope>NUCLEOTIDE SEQUENCE [LARGE SCALE GENOMIC DNA]</scope>
    <source>
        <strain evidence="5 6">Mal33</strain>
    </source>
</reference>
<feature type="region of interest" description="Disordered" evidence="2">
    <location>
        <begin position="135"/>
        <end position="170"/>
    </location>
</feature>
<dbReference type="CDD" id="cd00156">
    <property type="entry name" value="REC"/>
    <property type="match status" value="1"/>
</dbReference>
<dbReference type="AlphaFoldDB" id="A0A518IWJ6"/>
<dbReference type="PROSITE" id="PS50110">
    <property type="entry name" value="RESPONSE_REGULATORY"/>
    <property type="match status" value="1"/>
</dbReference>
<dbReference type="Gene3D" id="1.10.3210.10">
    <property type="entry name" value="Hypothetical protein af1432"/>
    <property type="match status" value="1"/>
</dbReference>
<organism evidence="5 6">
    <name type="scientific">Rosistilla oblonga</name>
    <dbReference type="NCBI Taxonomy" id="2527990"/>
    <lineage>
        <taxon>Bacteria</taxon>
        <taxon>Pseudomonadati</taxon>
        <taxon>Planctomycetota</taxon>
        <taxon>Planctomycetia</taxon>
        <taxon>Pirellulales</taxon>
        <taxon>Pirellulaceae</taxon>
        <taxon>Rosistilla</taxon>
    </lineage>
</organism>
<dbReference type="InterPro" id="IPR011006">
    <property type="entry name" value="CheY-like_superfamily"/>
</dbReference>
<proteinExistence type="predicted"/>
<keyword evidence="6" id="KW-1185">Reference proteome</keyword>
<dbReference type="Proteomes" id="UP000316770">
    <property type="component" value="Chromosome"/>
</dbReference>
<evidence type="ECO:0000313" key="6">
    <source>
        <dbReference type="Proteomes" id="UP000316770"/>
    </source>
</evidence>
<dbReference type="InterPro" id="IPR013976">
    <property type="entry name" value="HDOD"/>
</dbReference>
<dbReference type="RefSeq" id="WP_145286907.1">
    <property type="nucleotide sequence ID" value="NZ_CP036318.1"/>
</dbReference>
<dbReference type="EMBL" id="CP036318">
    <property type="protein sequence ID" value="QDV57468.1"/>
    <property type="molecule type" value="Genomic_DNA"/>
</dbReference>
<dbReference type="PANTHER" id="PTHR33525">
    <property type="match status" value="1"/>
</dbReference>
<feature type="modified residue" description="4-aspartylphosphate" evidence="1">
    <location>
        <position position="59"/>
    </location>
</feature>
<evidence type="ECO:0000259" key="4">
    <source>
        <dbReference type="PROSITE" id="PS51833"/>
    </source>
</evidence>
<feature type="domain" description="Response regulatory" evidence="3">
    <location>
        <begin position="10"/>
        <end position="124"/>
    </location>
</feature>
<name>A0A518IWJ6_9BACT</name>
<dbReference type="GO" id="GO:0000160">
    <property type="term" value="P:phosphorelay signal transduction system"/>
    <property type="evidence" value="ECO:0007669"/>
    <property type="project" value="InterPro"/>
</dbReference>
<gene>
    <name evidence="5" type="primary">arlR</name>
    <name evidence="5" type="ORF">Mal33_34780</name>
</gene>
<evidence type="ECO:0000256" key="1">
    <source>
        <dbReference type="PROSITE-ProRule" id="PRU00169"/>
    </source>
</evidence>
<dbReference type="SUPFAM" id="SSF52172">
    <property type="entry name" value="CheY-like"/>
    <property type="match status" value="1"/>
</dbReference>
<evidence type="ECO:0000256" key="2">
    <source>
        <dbReference type="SAM" id="MobiDB-lite"/>
    </source>
</evidence>
<dbReference type="SMART" id="SM00448">
    <property type="entry name" value="REC"/>
    <property type="match status" value="1"/>
</dbReference>
<dbReference type="Gene3D" id="3.40.50.2300">
    <property type="match status" value="1"/>
</dbReference>
<dbReference type="Pfam" id="PF08668">
    <property type="entry name" value="HDOD"/>
    <property type="match status" value="1"/>
</dbReference>
<sequence>MQITTSRTLQALVVDDDAVARKTVAFALQREDFECDLATDGEDASRQLARKNYDLVVTDLRMPNKNGHALTVELLARKPRSIIVVHSCIDVPDLARDLMLRGVDDIVYKPTNYAAFAAKAKGLVLHRQPLLRTDSPGAVEANAPTSDQSASSDTEQQTGESEEELEECPSVSVEDIESKRALAADVLPVSKVALKVFELTRTECDARELGAAIQCDAELATKVLSISNSSFYRPIGKKITELDKAVVQIGLRRIGELTLAAAMLSAITQRKLAWMNAATIWQQCNSAGVAAEHLIKQGSHASVRNDLVLISILNFMGRVVLGSLYPEHYQKMIAQCQQTGESLRELEQKVFPENHAEALLRLQTVWNFPSEICKPMSRILDSYSELSQQPEPLRRRVELVKLSVFVGKLAMSSWHSWDLVEIPPASVLERLRIDAIDRVIEDTNSDTQTIVDTTPNSTTASKRPARRPGSMPTIHYLNRSPAPFDFVARLIDGMDFRIQPADASKVPMAATIVVNCLGLSKAHTQQELRRFLETDMVAIVDCDGADDLEVDCQILQLPASYGAIRSVLFKASVKLELA</sequence>
<protein>
    <submittedName>
        <fullName evidence="5">Response regulator ArlR</fullName>
    </submittedName>
</protein>
<dbReference type="InterPro" id="IPR001789">
    <property type="entry name" value="Sig_transdc_resp-reg_receiver"/>
</dbReference>
<accession>A0A518IWJ6</accession>
<dbReference type="PROSITE" id="PS51833">
    <property type="entry name" value="HDOD"/>
    <property type="match status" value="1"/>
</dbReference>
<dbReference type="SUPFAM" id="SSF109604">
    <property type="entry name" value="HD-domain/PDEase-like"/>
    <property type="match status" value="1"/>
</dbReference>
<feature type="compositionally biased region" description="Polar residues" evidence="2">
    <location>
        <begin position="448"/>
        <end position="461"/>
    </location>
</feature>